<organism evidence="2 3">
    <name type="scientific">Rhodoferax ferrireducens</name>
    <dbReference type="NCBI Taxonomy" id="192843"/>
    <lineage>
        <taxon>Bacteria</taxon>
        <taxon>Pseudomonadati</taxon>
        <taxon>Pseudomonadota</taxon>
        <taxon>Betaproteobacteria</taxon>
        <taxon>Burkholderiales</taxon>
        <taxon>Comamonadaceae</taxon>
        <taxon>Rhodoferax</taxon>
    </lineage>
</organism>
<comment type="caution">
    <text evidence="2">The sequence shown here is derived from an EMBL/GenBank/DDBJ whole genome shotgun (WGS) entry which is preliminary data.</text>
</comment>
<evidence type="ECO:0000313" key="3">
    <source>
        <dbReference type="Proteomes" id="UP000192505"/>
    </source>
</evidence>
<gene>
    <name evidence="2" type="ORF">BWK72_08480</name>
</gene>
<evidence type="ECO:0000313" key="2">
    <source>
        <dbReference type="EMBL" id="OQW88319.1"/>
    </source>
</evidence>
<name>A0A1W9KUU2_9BURK</name>
<reference evidence="2 3" key="1">
    <citation type="submission" date="2017-01" db="EMBL/GenBank/DDBJ databases">
        <title>Novel large sulfur bacteria in the metagenomes of groundwater-fed chemosynthetic microbial mats in the Lake Huron basin.</title>
        <authorList>
            <person name="Sharrar A.M."/>
            <person name="Flood B.E."/>
            <person name="Bailey J.V."/>
            <person name="Jones D.S."/>
            <person name="Biddanda B."/>
            <person name="Ruberg S.A."/>
            <person name="Marcus D.N."/>
            <person name="Dick G.J."/>
        </authorList>
    </citation>
    <scope>NUCLEOTIDE SEQUENCE [LARGE SCALE GENOMIC DNA]</scope>
    <source>
        <strain evidence="2">A7</strain>
    </source>
</reference>
<feature type="compositionally biased region" description="Low complexity" evidence="1">
    <location>
        <begin position="10"/>
        <end position="23"/>
    </location>
</feature>
<proteinExistence type="predicted"/>
<feature type="region of interest" description="Disordered" evidence="1">
    <location>
        <begin position="1"/>
        <end position="23"/>
    </location>
</feature>
<accession>A0A1W9KUU2</accession>
<dbReference type="Proteomes" id="UP000192505">
    <property type="component" value="Unassembled WGS sequence"/>
</dbReference>
<sequence>MTSPTKPANKSSPKAARKTAATTPIQAVAKKVAAKPPTVAKTEKVAEPSLRFYHSKTLRTRTHSVLTAIETTPEAPGHGEALADVVNDLIDAGMDYYFLRPLKQAEVGFVAEQSARLGLSGAVRLISSVSRKFIVRMEPQQLQVVATHIRALT</sequence>
<protein>
    <submittedName>
        <fullName evidence="2">Uncharacterized protein</fullName>
    </submittedName>
</protein>
<evidence type="ECO:0000256" key="1">
    <source>
        <dbReference type="SAM" id="MobiDB-lite"/>
    </source>
</evidence>
<dbReference type="EMBL" id="MTEI01000004">
    <property type="protein sequence ID" value="OQW88319.1"/>
    <property type="molecule type" value="Genomic_DNA"/>
</dbReference>
<dbReference type="AlphaFoldDB" id="A0A1W9KUU2"/>